<gene>
    <name evidence="1" type="ORF">L6164_001589</name>
</gene>
<comment type="caution">
    <text evidence="1">The sequence shown here is derived from an EMBL/GenBank/DDBJ whole genome shotgun (WGS) entry which is preliminary data.</text>
</comment>
<dbReference type="EMBL" id="CM039426">
    <property type="protein sequence ID" value="KAI4357654.1"/>
    <property type="molecule type" value="Genomic_DNA"/>
</dbReference>
<accession>A0ACB9QBC4</accession>
<dbReference type="Proteomes" id="UP000828941">
    <property type="component" value="Chromosome 1"/>
</dbReference>
<proteinExistence type="predicted"/>
<sequence>MLDGEVPTKGVFANASAVAVIGKNKLCGGISELQLPPCPMKATKKKKHQHHKLVVVIICVVVFLLLLSSILTIYCLRKRNRKSSSNSPTIDLLSKVSYQSLYQATDGFSPSNLIGTGGFGSVYKGRLGSEEGVVAIKVLNLRRTGADKSFIAECNALRNIRHRNLVKILTCCSSIDYKGQTFKALVFEYMTNGCLENWLHHGIETAEHQRTLDLRQRLNIVIDIASALHYLHIECKQPIVHCDLKPSNILLDDDLVARVGDFGLARLLSTITSLSNTSTIGIKGTIGYAPPEYGMGYEVSTKGDMYSFGILMLEILTGRRPTEEMFKEGYNLHKHVRAALPNILQIIDPVLLPRKIEQTTAAIEADIDMENPTDLHPKAKNCFLSLCKIGLACSVELPNERMNMVDVTMELNQIKKAFLDCGINGGRVRI</sequence>
<name>A0ACB9QBC4_BAUVA</name>
<reference evidence="1 2" key="1">
    <citation type="journal article" date="2022" name="DNA Res.">
        <title>Chromosomal-level genome assembly of the orchid tree Bauhinia variegata (Leguminosae; Cercidoideae) supports the allotetraploid origin hypothesis of Bauhinia.</title>
        <authorList>
            <person name="Zhong Y."/>
            <person name="Chen Y."/>
            <person name="Zheng D."/>
            <person name="Pang J."/>
            <person name="Liu Y."/>
            <person name="Luo S."/>
            <person name="Meng S."/>
            <person name="Qian L."/>
            <person name="Wei D."/>
            <person name="Dai S."/>
            <person name="Zhou R."/>
        </authorList>
    </citation>
    <scope>NUCLEOTIDE SEQUENCE [LARGE SCALE GENOMIC DNA]</scope>
    <source>
        <strain evidence="1">BV-YZ2020</strain>
    </source>
</reference>
<keyword evidence="2" id="KW-1185">Reference proteome</keyword>
<evidence type="ECO:0000313" key="1">
    <source>
        <dbReference type="EMBL" id="KAI4357654.1"/>
    </source>
</evidence>
<organism evidence="1 2">
    <name type="scientific">Bauhinia variegata</name>
    <name type="common">Purple orchid tree</name>
    <name type="synonym">Phanera variegata</name>
    <dbReference type="NCBI Taxonomy" id="167791"/>
    <lineage>
        <taxon>Eukaryota</taxon>
        <taxon>Viridiplantae</taxon>
        <taxon>Streptophyta</taxon>
        <taxon>Embryophyta</taxon>
        <taxon>Tracheophyta</taxon>
        <taxon>Spermatophyta</taxon>
        <taxon>Magnoliopsida</taxon>
        <taxon>eudicotyledons</taxon>
        <taxon>Gunneridae</taxon>
        <taxon>Pentapetalae</taxon>
        <taxon>rosids</taxon>
        <taxon>fabids</taxon>
        <taxon>Fabales</taxon>
        <taxon>Fabaceae</taxon>
        <taxon>Cercidoideae</taxon>
        <taxon>Cercideae</taxon>
        <taxon>Bauhiniinae</taxon>
        <taxon>Bauhinia</taxon>
    </lineage>
</organism>
<evidence type="ECO:0000313" key="2">
    <source>
        <dbReference type="Proteomes" id="UP000828941"/>
    </source>
</evidence>
<protein>
    <submittedName>
        <fullName evidence="1">Uncharacterized protein</fullName>
    </submittedName>
</protein>